<dbReference type="RefSeq" id="WP_382209576.1">
    <property type="nucleotide sequence ID" value="NZ_JBHSZH010000005.1"/>
</dbReference>
<keyword evidence="3" id="KW-1185">Reference proteome</keyword>
<dbReference type="EMBL" id="JBHSZH010000005">
    <property type="protein sequence ID" value="MFC7080282.1"/>
    <property type="molecule type" value="Genomic_DNA"/>
</dbReference>
<feature type="region of interest" description="Disordered" evidence="1">
    <location>
        <begin position="1"/>
        <end position="92"/>
    </location>
</feature>
<sequence>MRHRPDARGRLPAVGPRDSPDSRDSPPIPETRCRLPRTPPIPQNPRLPRRRIERRALSPETPRTDVGFVGRSNPEGLRPDMLFYDTPAESNR</sequence>
<reference evidence="2 3" key="1">
    <citation type="journal article" date="2019" name="Int. J. Syst. Evol. Microbiol.">
        <title>The Global Catalogue of Microorganisms (GCM) 10K type strain sequencing project: providing services to taxonomists for standard genome sequencing and annotation.</title>
        <authorList>
            <consortium name="The Broad Institute Genomics Platform"/>
            <consortium name="The Broad Institute Genome Sequencing Center for Infectious Disease"/>
            <person name="Wu L."/>
            <person name="Ma J."/>
        </authorList>
    </citation>
    <scope>NUCLEOTIDE SEQUENCE [LARGE SCALE GENOMIC DNA]</scope>
    <source>
        <strain evidence="2 3">DT72</strain>
    </source>
</reference>
<accession>A0ABD5WMA8</accession>
<evidence type="ECO:0000256" key="1">
    <source>
        <dbReference type="SAM" id="MobiDB-lite"/>
    </source>
</evidence>
<name>A0ABD5WMA8_9EURY</name>
<dbReference type="Proteomes" id="UP001596407">
    <property type="component" value="Unassembled WGS sequence"/>
</dbReference>
<protein>
    <submittedName>
        <fullName evidence="2">Uncharacterized protein</fullName>
    </submittedName>
</protein>
<gene>
    <name evidence="2" type="ORF">ACFQJ6_09300</name>
</gene>
<dbReference type="AlphaFoldDB" id="A0ABD5WMA8"/>
<comment type="caution">
    <text evidence="2">The sequence shown here is derived from an EMBL/GenBank/DDBJ whole genome shotgun (WGS) entry which is preliminary data.</text>
</comment>
<evidence type="ECO:0000313" key="3">
    <source>
        <dbReference type="Proteomes" id="UP001596407"/>
    </source>
</evidence>
<proteinExistence type="predicted"/>
<evidence type="ECO:0000313" key="2">
    <source>
        <dbReference type="EMBL" id="MFC7080282.1"/>
    </source>
</evidence>
<organism evidence="2 3">
    <name type="scientific">Halorussus caseinilyticus</name>
    <dbReference type="NCBI Taxonomy" id="3034025"/>
    <lineage>
        <taxon>Archaea</taxon>
        <taxon>Methanobacteriati</taxon>
        <taxon>Methanobacteriota</taxon>
        <taxon>Stenosarchaea group</taxon>
        <taxon>Halobacteria</taxon>
        <taxon>Halobacteriales</taxon>
        <taxon>Haladaptataceae</taxon>
        <taxon>Halorussus</taxon>
    </lineage>
</organism>